<reference evidence="1" key="1">
    <citation type="submission" date="2023-04" db="EMBL/GenBank/DDBJ databases">
        <title>Ambrosiozyma monospora NBRC 10751.</title>
        <authorList>
            <person name="Ichikawa N."/>
            <person name="Sato H."/>
            <person name="Tonouchi N."/>
        </authorList>
    </citation>
    <scope>NUCLEOTIDE SEQUENCE</scope>
    <source>
        <strain evidence="1">NBRC 10751</strain>
    </source>
</reference>
<evidence type="ECO:0000313" key="2">
    <source>
        <dbReference type="Proteomes" id="UP001165064"/>
    </source>
</evidence>
<dbReference type="Proteomes" id="UP001165064">
    <property type="component" value="Unassembled WGS sequence"/>
</dbReference>
<keyword evidence="2" id="KW-1185">Reference proteome</keyword>
<organism evidence="1 2">
    <name type="scientific">Ambrosiozyma monospora</name>
    <name type="common">Yeast</name>
    <name type="synonym">Endomycopsis monosporus</name>
    <dbReference type="NCBI Taxonomy" id="43982"/>
    <lineage>
        <taxon>Eukaryota</taxon>
        <taxon>Fungi</taxon>
        <taxon>Dikarya</taxon>
        <taxon>Ascomycota</taxon>
        <taxon>Saccharomycotina</taxon>
        <taxon>Pichiomycetes</taxon>
        <taxon>Pichiales</taxon>
        <taxon>Pichiaceae</taxon>
        <taxon>Ambrosiozyma</taxon>
    </lineage>
</organism>
<name>A0ACB5T9E7_AMBMO</name>
<gene>
    <name evidence="1" type="ORF">Amon02_000668300</name>
</gene>
<sequence>MDNMFSIILCVLFLFTIRSDAISSSLAEEGTTFSVSSAQPDPSNSSNNTIKTNKKQQVPFETTSTATTEVTLSDGLTLINTDPSSQAYYVDAIIDSEIYPLLIDTGSPYLWVYNDNCTDSSCLNKQLYNASQSHTYATQTFELSYSTGSASGIVTSNNITLAGLTLKNFQFGAASEVPDIFSIYNFSGVLGLPNSNQASSSMLNPAEGFKIQGTTNASKFALCLGEYNSTYTNAGVIGFGADFEQLHDGQLYYSQAISNAGAHWETLINNIYVNDIQVVFDSVQVNGANSTVQRIALLDSGTTAIVASANDATKFHSLFPNAVTDGSSYAILCNSTSIIKFNIGGETWTLSPTEYLGKKYGDDSQYAGYCASNIQGMEGFDDGTWVLGATFLKTVYVEFNIDESTIGIANRTSGIKLVASNSSSSNYYGTHSQSSVSNSSSKTNKSSSASSSSSDSGFSIHHSSSALYTLLFVAFSLLL</sequence>
<dbReference type="EMBL" id="BSXS01005329">
    <property type="protein sequence ID" value="GME84212.1"/>
    <property type="molecule type" value="Genomic_DNA"/>
</dbReference>
<evidence type="ECO:0000313" key="1">
    <source>
        <dbReference type="EMBL" id="GME84212.1"/>
    </source>
</evidence>
<proteinExistence type="predicted"/>
<protein>
    <submittedName>
        <fullName evidence="1">Unnamed protein product</fullName>
    </submittedName>
</protein>
<comment type="caution">
    <text evidence="1">The sequence shown here is derived from an EMBL/GenBank/DDBJ whole genome shotgun (WGS) entry which is preliminary data.</text>
</comment>
<accession>A0ACB5T9E7</accession>